<evidence type="ECO:0000256" key="1">
    <source>
        <dbReference type="SAM" id="MobiDB-lite"/>
    </source>
</evidence>
<comment type="caution">
    <text evidence="2">The sequence shown here is derived from an EMBL/GenBank/DDBJ whole genome shotgun (WGS) entry which is preliminary data.</text>
</comment>
<keyword evidence="3" id="KW-1185">Reference proteome</keyword>
<protein>
    <submittedName>
        <fullName evidence="2">Uncharacterized protein</fullName>
    </submittedName>
</protein>
<reference evidence="2 3" key="1">
    <citation type="submission" date="2020-10" db="EMBL/GenBank/DDBJ databases">
        <title>Draft genome of Ramlibacter aquaticus LMG 30558.</title>
        <authorList>
            <person name="Props R."/>
        </authorList>
    </citation>
    <scope>NUCLEOTIDE SEQUENCE [LARGE SCALE GENOMIC DNA]</scope>
    <source>
        <strain evidence="2 3">LMG 30558</strain>
    </source>
</reference>
<organism evidence="2 3">
    <name type="scientific">Ramlibacter aquaticus</name>
    <dbReference type="NCBI Taxonomy" id="2780094"/>
    <lineage>
        <taxon>Bacteria</taxon>
        <taxon>Pseudomonadati</taxon>
        <taxon>Pseudomonadota</taxon>
        <taxon>Betaproteobacteria</taxon>
        <taxon>Burkholderiales</taxon>
        <taxon>Comamonadaceae</taxon>
        <taxon>Ramlibacter</taxon>
    </lineage>
</organism>
<gene>
    <name evidence="2" type="ORF">IM725_00235</name>
</gene>
<dbReference type="EMBL" id="JADDOJ010000001">
    <property type="protein sequence ID" value="MBE7938995.1"/>
    <property type="molecule type" value="Genomic_DNA"/>
</dbReference>
<evidence type="ECO:0000313" key="3">
    <source>
        <dbReference type="Proteomes" id="UP000715965"/>
    </source>
</evidence>
<sequence>MSNDKPESLSETWNARFDDRDDEELAVHVWAQRLAARERAMAQPIRNFTLPGEGPARADLRQAANDDKPQA</sequence>
<evidence type="ECO:0000313" key="2">
    <source>
        <dbReference type="EMBL" id="MBE7938995.1"/>
    </source>
</evidence>
<feature type="region of interest" description="Disordered" evidence="1">
    <location>
        <begin position="47"/>
        <end position="71"/>
    </location>
</feature>
<dbReference type="Proteomes" id="UP000715965">
    <property type="component" value="Unassembled WGS sequence"/>
</dbReference>
<feature type="compositionally biased region" description="Basic and acidic residues" evidence="1">
    <location>
        <begin position="56"/>
        <end position="71"/>
    </location>
</feature>
<dbReference type="RefSeq" id="WP_193778544.1">
    <property type="nucleotide sequence ID" value="NZ_JADDOJ010000001.1"/>
</dbReference>
<proteinExistence type="predicted"/>
<accession>A0ABR9S9H2</accession>
<name>A0ABR9S9H2_9BURK</name>